<comment type="subcellular location">
    <subcellularLocation>
        <location evidence="1">Membrane</location>
        <topology evidence="1">Single-pass membrane protein</topology>
    </subcellularLocation>
</comment>
<protein>
    <recommendedName>
        <fullName evidence="10">Ig-like domain-containing protein</fullName>
    </recommendedName>
</protein>
<evidence type="ECO:0000256" key="5">
    <source>
        <dbReference type="ARBA" id="ARBA00023136"/>
    </source>
</evidence>
<dbReference type="InterPro" id="IPR036179">
    <property type="entry name" value="Ig-like_dom_sf"/>
</dbReference>
<proteinExistence type="inferred from homology"/>
<evidence type="ECO:0000256" key="9">
    <source>
        <dbReference type="SAM" id="MobiDB-lite"/>
    </source>
</evidence>
<dbReference type="GO" id="GO:0038023">
    <property type="term" value="F:signaling receptor activity"/>
    <property type="evidence" value="ECO:0007669"/>
    <property type="project" value="InterPro"/>
</dbReference>
<evidence type="ECO:0000256" key="7">
    <source>
        <dbReference type="ARBA" id="ARBA00023170"/>
    </source>
</evidence>
<evidence type="ECO:0000256" key="1">
    <source>
        <dbReference type="ARBA" id="ARBA00004167"/>
    </source>
</evidence>
<evidence type="ECO:0000256" key="2">
    <source>
        <dbReference type="ARBA" id="ARBA00008215"/>
    </source>
</evidence>
<keyword evidence="4" id="KW-1133">Transmembrane helix</keyword>
<dbReference type="SUPFAM" id="SSF48726">
    <property type="entry name" value="Immunoglobulin"/>
    <property type="match status" value="1"/>
</dbReference>
<dbReference type="InterPro" id="IPR013783">
    <property type="entry name" value="Ig-like_fold"/>
</dbReference>
<keyword evidence="7" id="KW-0675">Receptor</keyword>
<accession>A0A315W783</accession>
<comment type="similarity">
    <text evidence="2">Belongs to the CD200R family.</text>
</comment>
<dbReference type="GO" id="GO:0150077">
    <property type="term" value="P:regulation of neuroinflammatory response"/>
    <property type="evidence" value="ECO:0007669"/>
    <property type="project" value="InterPro"/>
</dbReference>
<dbReference type="InterPro" id="IPR013162">
    <property type="entry name" value="CD80_C2-set"/>
</dbReference>
<keyword evidence="5" id="KW-0472">Membrane</keyword>
<keyword evidence="12" id="KW-1185">Reference proteome</keyword>
<evidence type="ECO:0000256" key="8">
    <source>
        <dbReference type="ARBA" id="ARBA00023180"/>
    </source>
</evidence>
<feature type="region of interest" description="Disordered" evidence="9">
    <location>
        <begin position="191"/>
        <end position="213"/>
    </location>
</feature>
<dbReference type="PROSITE" id="PS50835">
    <property type="entry name" value="IG_LIKE"/>
    <property type="match status" value="1"/>
</dbReference>
<organism evidence="11 12">
    <name type="scientific">Gambusia affinis</name>
    <name type="common">Western mosquitofish</name>
    <name type="synonym">Heterandria affinis</name>
    <dbReference type="NCBI Taxonomy" id="33528"/>
    <lineage>
        <taxon>Eukaryota</taxon>
        <taxon>Metazoa</taxon>
        <taxon>Chordata</taxon>
        <taxon>Craniata</taxon>
        <taxon>Vertebrata</taxon>
        <taxon>Euteleostomi</taxon>
        <taxon>Actinopterygii</taxon>
        <taxon>Neopterygii</taxon>
        <taxon>Teleostei</taxon>
        <taxon>Neoteleostei</taxon>
        <taxon>Acanthomorphata</taxon>
        <taxon>Ovalentaria</taxon>
        <taxon>Atherinomorphae</taxon>
        <taxon>Cyprinodontiformes</taxon>
        <taxon>Poeciliidae</taxon>
        <taxon>Poeciliinae</taxon>
        <taxon>Gambusia</taxon>
    </lineage>
</organism>
<feature type="domain" description="Ig-like" evidence="10">
    <location>
        <begin position="92"/>
        <end position="166"/>
    </location>
</feature>
<keyword evidence="3" id="KW-0812">Transmembrane</keyword>
<reference evidence="11 12" key="1">
    <citation type="journal article" date="2018" name="G3 (Bethesda)">
        <title>A High-Quality Reference Genome for the Invasive Mosquitofish Gambusia affinis Using a Chicago Library.</title>
        <authorList>
            <person name="Hoffberg S.L."/>
            <person name="Troendle N.J."/>
            <person name="Glenn T.C."/>
            <person name="Mahmud O."/>
            <person name="Louha S."/>
            <person name="Chalopin D."/>
            <person name="Bennetzen J.L."/>
            <person name="Mauricio R."/>
        </authorList>
    </citation>
    <scope>NUCLEOTIDE SEQUENCE [LARGE SCALE GENOMIC DNA]</scope>
    <source>
        <strain evidence="11">NE01/NJP1002.9</strain>
        <tissue evidence="11">Muscle</tissue>
    </source>
</reference>
<dbReference type="PANTHER" id="PTHR21462:SF2">
    <property type="entry name" value="CELL SURFACE GLYCOPROTEIN CD200 RECEPTOR 2"/>
    <property type="match status" value="1"/>
</dbReference>
<evidence type="ECO:0000256" key="3">
    <source>
        <dbReference type="ARBA" id="ARBA00022692"/>
    </source>
</evidence>
<dbReference type="GO" id="GO:0009986">
    <property type="term" value="C:cell surface"/>
    <property type="evidence" value="ECO:0007669"/>
    <property type="project" value="UniProtKB-ARBA"/>
</dbReference>
<dbReference type="Pfam" id="PF08205">
    <property type="entry name" value="C2-set_2"/>
    <property type="match status" value="1"/>
</dbReference>
<evidence type="ECO:0000313" key="12">
    <source>
        <dbReference type="Proteomes" id="UP000250572"/>
    </source>
</evidence>
<keyword evidence="8" id="KW-0325">Glycoprotein</keyword>
<name>A0A315W783_GAMAF</name>
<dbReference type="InterPro" id="IPR007110">
    <property type="entry name" value="Ig-like_dom"/>
</dbReference>
<sequence>MRTKRMYRTWIYTVVISVFEAWSQDAVKRDVTFNLGTNINLTCTNKTRADIVFIIWEMHLKNKNCKISFVNDDKGIDSCKDGKSLLKTSTAPPVLSAWLEQKGNKMVALCRAERGTPVANLSWSYGGSSEPAVKTQLDPDGFVTVESHLELLEDIGPEELTCIVQHRFWDQEKILVPKLREAAVLHITPSQPKRPALDLDNNQNGRKTDDADH</sequence>
<dbReference type="Proteomes" id="UP000250572">
    <property type="component" value="Unassembled WGS sequence"/>
</dbReference>
<evidence type="ECO:0000259" key="10">
    <source>
        <dbReference type="PROSITE" id="PS50835"/>
    </source>
</evidence>
<feature type="non-terminal residue" evidence="11">
    <location>
        <position position="213"/>
    </location>
</feature>
<comment type="caution">
    <text evidence="11">The sequence shown here is derived from an EMBL/GenBank/DDBJ whole genome shotgun (WGS) entry which is preliminary data.</text>
</comment>
<evidence type="ECO:0000256" key="4">
    <source>
        <dbReference type="ARBA" id="ARBA00022989"/>
    </source>
</evidence>
<evidence type="ECO:0000313" key="11">
    <source>
        <dbReference type="EMBL" id="PWA31500.1"/>
    </source>
</evidence>
<gene>
    <name evidence="11" type="ORF">CCH79_00002672</name>
</gene>
<dbReference type="AlphaFoldDB" id="A0A315W783"/>
<dbReference type="PANTHER" id="PTHR21462">
    <property type="entry name" value="CELL SURFACE GLYCOPROTEIN OX2 RECEPTOR PRECURSOR"/>
    <property type="match status" value="1"/>
</dbReference>
<keyword evidence="6" id="KW-1015">Disulfide bond</keyword>
<dbReference type="GO" id="GO:0016020">
    <property type="term" value="C:membrane"/>
    <property type="evidence" value="ECO:0007669"/>
    <property type="project" value="UniProtKB-SubCell"/>
</dbReference>
<dbReference type="InterPro" id="IPR040012">
    <property type="entry name" value="CD200R"/>
</dbReference>
<dbReference type="EMBL" id="NHOQ01000293">
    <property type="protein sequence ID" value="PWA31500.1"/>
    <property type="molecule type" value="Genomic_DNA"/>
</dbReference>
<dbReference type="Gene3D" id="2.60.40.10">
    <property type="entry name" value="Immunoglobulins"/>
    <property type="match status" value="1"/>
</dbReference>
<evidence type="ECO:0000256" key="6">
    <source>
        <dbReference type="ARBA" id="ARBA00023157"/>
    </source>
</evidence>